<name>A0A4U7ATU1_9PEZI</name>
<reference evidence="2 3" key="1">
    <citation type="submission" date="2018-02" db="EMBL/GenBank/DDBJ databases">
        <title>Draft genome sequences of Elsinoe sp., causing black scab on jojoba.</title>
        <authorList>
            <person name="Stodart B."/>
            <person name="Jeffress S."/>
            <person name="Ash G."/>
            <person name="Arun Chinnappa K."/>
        </authorList>
    </citation>
    <scope>NUCLEOTIDE SEQUENCE [LARGE SCALE GENOMIC DNA]</scope>
    <source>
        <strain evidence="2 3">Hillstone_2</strain>
    </source>
</reference>
<proteinExistence type="predicted"/>
<dbReference type="AlphaFoldDB" id="A0A4U7ATU1"/>
<accession>A0A4U7ATU1</accession>
<evidence type="ECO:0000256" key="1">
    <source>
        <dbReference type="SAM" id="MobiDB-lite"/>
    </source>
</evidence>
<evidence type="ECO:0000313" key="2">
    <source>
        <dbReference type="EMBL" id="TKX21469.1"/>
    </source>
</evidence>
<protein>
    <submittedName>
        <fullName evidence="2">Uncharacterized protein</fullName>
    </submittedName>
</protein>
<sequence>MAKCDPSTPQVRHSAIHELWWNKLALPPYMNITSIQADDTGAMIGYGSRLQELVRAESDSIIFLVDAVERRSLHSEMLPYTLEKFVSSLQETEDNVLLVLLDHTEEEVGRYLTSLEAAVRKALIAQNRGSQCYAVRAANPRTGEGLWTALDCHVRVLTSSTVNPLLLRTLLTHHDWTWCLRTMGLLSLLFYSLGFTLLRSHRPITPFSPATSTSFSPSPSSPSNPSSSAALPSSPPTSATPAPRPTHSSTPSPPSTQ</sequence>
<evidence type="ECO:0000313" key="3">
    <source>
        <dbReference type="Proteomes" id="UP000308133"/>
    </source>
</evidence>
<organism evidence="2 3">
    <name type="scientific">Elsinoe australis</name>
    <dbReference type="NCBI Taxonomy" id="40998"/>
    <lineage>
        <taxon>Eukaryota</taxon>
        <taxon>Fungi</taxon>
        <taxon>Dikarya</taxon>
        <taxon>Ascomycota</taxon>
        <taxon>Pezizomycotina</taxon>
        <taxon>Dothideomycetes</taxon>
        <taxon>Dothideomycetidae</taxon>
        <taxon>Myriangiales</taxon>
        <taxon>Elsinoaceae</taxon>
        <taxon>Elsinoe</taxon>
    </lineage>
</organism>
<dbReference type="EMBL" id="PTQR01000081">
    <property type="protein sequence ID" value="TKX21469.1"/>
    <property type="molecule type" value="Genomic_DNA"/>
</dbReference>
<gene>
    <name evidence="2" type="ORF">C1H76_6543</name>
</gene>
<feature type="compositionally biased region" description="Low complexity" evidence="1">
    <location>
        <begin position="209"/>
        <end position="250"/>
    </location>
</feature>
<feature type="region of interest" description="Disordered" evidence="1">
    <location>
        <begin position="209"/>
        <end position="257"/>
    </location>
</feature>
<comment type="caution">
    <text evidence="2">The sequence shown here is derived from an EMBL/GenBank/DDBJ whole genome shotgun (WGS) entry which is preliminary data.</text>
</comment>
<dbReference type="Proteomes" id="UP000308133">
    <property type="component" value="Unassembled WGS sequence"/>
</dbReference>